<dbReference type="EMBL" id="AYZQ01000003">
    <property type="protein sequence ID" value="KRM71822.1"/>
    <property type="molecule type" value="Genomic_DNA"/>
</dbReference>
<protein>
    <recommendedName>
        <fullName evidence="3">HTH tetR-type domain-containing protein</fullName>
    </recommendedName>
</protein>
<evidence type="ECO:0000313" key="4">
    <source>
        <dbReference type="EMBL" id="KRM71822.1"/>
    </source>
</evidence>
<dbReference type="InterPro" id="IPR001647">
    <property type="entry name" value="HTH_TetR"/>
</dbReference>
<dbReference type="STRING" id="1423727.FC34_GL001483"/>
<keyword evidence="5" id="KW-1185">Reference proteome</keyword>
<dbReference type="AlphaFoldDB" id="A0A0R2AWI9"/>
<dbReference type="SUPFAM" id="SSF46689">
    <property type="entry name" value="Homeodomain-like"/>
    <property type="match status" value="1"/>
</dbReference>
<dbReference type="Proteomes" id="UP000051672">
    <property type="component" value="Unassembled WGS sequence"/>
</dbReference>
<accession>A0A0R2AWI9</accession>
<gene>
    <name evidence="4" type="ORF">FC34_GL001483</name>
</gene>
<evidence type="ECO:0000259" key="3">
    <source>
        <dbReference type="PROSITE" id="PS50977"/>
    </source>
</evidence>
<dbReference type="GO" id="GO:0003677">
    <property type="term" value="F:DNA binding"/>
    <property type="evidence" value="ECO:0007669"/>
    <property type="project" value="UniProtKB-UniRule"/>
</dbReference>
<dbReference type="Gene3D" id="1.10.357.10">
    <property type="entry name" value="Tetracycline Repressor, domain 2"/>
    <property type="match status" value="1"/>
</dbReference>
<evidence type="ECO:0000256" key="2">
    <source>
        <dbReference type="PROSITE-ProRule" id="PRU00335"/>
    </source>
</evidence>
<name>A0A0R2AWI9_9LACO</name>
<dbReference type="PROSITE" id="PS50977">
    <property type="entry name" value="HTH_TETR_2"/>
    <property type="match status" value="1"/>
</dbReference>
<evidence type="ECO:0000313" key="5">
    <source>
        <dbReference type="Proteomes" id="UP000051672"/>
    </source>
</evidence>
<organism evidence="4 5">
    <name type="scientific">Lacticaseibacillus brantae DSM 23927</name>
    <dbReference type="NCBI Taxonomy" id="1423727"/>
    <lineage>
        <taxon>Bacteria</taxon>
        <taxon>Bacillati</taxon>
        <taxon>Bacillota</taxon>
        <taxon>Bacilli</taxon>
        <taxon>Lactobacillales</taxon>
        <taxon>Lactobacillaceae</taxon>
        <taxon>Lacticaseibacillus</taxon>
    </lineage>
</organism>
<dbReference type="PATRIC" id="fig|1423727.3.peg.1502"/>
<comment type="caution">
    <text evidence="4">The sequence shown here is derived from an EMBL/GenBank/DDBJ whole genome shotgun (WGS) entry which is preliminary data.</text>
</comment>
<keyword evidence="1 2" id="KW-0238">DNA-binding</keyword>
<reference evidence="4 5" key="1">
    <citation type="journal article" date="2015" name="Genome Announc.">
        <title>Expanding the biotechnology potential of lactobacilli through comparative genomics of 213 strains and associated genera.</title>
        <authorList>
            <person name="Sun Z."/>
            <person name="Harris H.M."/>
            <person name="McCann A."/>
            <person name="Guo C."/>
            <person name="Argimon S."/>
            <person name="Zhang W."/>
            <person name="Yang X."/>
            <person name="Jeffery I.B."/>
            <person name="Cooney J.C."/>
            <person name="Kagawa T.F."/>
            <person name="Liu W."/>
            <person name="Song Y."/>
            <person name="Salvetti E."/>
            <person name="Wrobel A."/>
            <person name="Rasinkangas P."/>
            <person name="Parkhill J."/>
            <person name="Rea M.C."/>
            <person name="O'Sullivan O."/>
            <person name="Ritari J."/>
            <person name="Douillard F.P."/>
            <person name="Paul Ross R."/>
            <person name="Yang R."/>
            <person name="Briner A.E."/>
            <person name="Felis G.E."/>
            <person name="de Vos W.M."/>
            <person name="Barrangou R."/>
            <person name="Klaenhammer T.R."/>
            <person name="Caufield P.W."/>
            <person name="Cui Y."/>
            <person name="Zhang H."/>
            <person name="O'Toole P.W."/>
        </authorList>
    </citation>
    <scope>NUCLEOTIDE SEQUENCE [LARGE SCALE GENOMIC DNA]</scope>
    <source>
        <strain evidence="4 5">DSM 23927</strain>
    </source>
</reference>
<dbReference type="InterPro" id="IPR009057">
    <property type="entry name" value="Homeodomain-like_sf"/>
</dbReference>
<proteinExistence type="predicted"/>
<feature type="DNA-binding region" description="H-T-H motif" evidence="2">
    <location>
        <begin position="33"/>
        <end position="52"/>
    </location>
</feature>
<sequence length="199" mass="22427">MEEFEMTPRTLTLDKVIAAAFAVADRDGFDGITLTKTAKQLAVQPQSLYRYVKNTQDLQGKVLAQNLKTMVDQVYEQLIGLTGPAAVQRYMEMLAFGDYTLIAPHDYGSVAQYMTDPEVAKQYQRLYGILPTLLETWLPDEAVRRRANQLLADYSLGESVAYRNNNQAPDEVRRDDYRRNVAALIDLLTAEVPNGLTTD</sequence>
<feature type="domain" description="HTH tetR-type" evidence="3">
    <location>
        <begin position="10"/>
        <end position="70"/>
    </location>
</feature>
<evidence type="ECO:0000256" key="1">
    <source>
        <dbReference type="ARBA" id="ARBA00023125"/>
    </source>
</evidence>